<dbReference type="Proteomes" id="UP001521184">
    <property type="component" value="Unassembled WGS sequence"/>
</dbReference>
<feature type="compositionally biased region" description="Low complexity" evidence="1">
    <location>
        <begin position="139"/>
        <end position="149"/>
    </location>
</feature>
<accession>A0ABR3TV67</accession>
<protein>
    <submittedName>
        <fullName evidence="2">Uncharacterized protein</fullName>
    </submittedName>
</protein>
<dbReference type="EMBL" id="JAKEKT020000021">
    <property type="protein sequence ID" value="KAL1644970.1"/>
    <property type="molecule type" value="Genomic_DNA"/>
</dbReference>
<evidence type="ECO:0000313" key="3">
    <source>
        <dbReference type="Proteomes" id="UP001521184"/>
    </source>
</evidence>
<comment type="caution">
    <text evidence="2">The sequence shown here is derived from an EMBL/GenBank/DDBJ whole genome shotgun (WGS) entry which is preliminary data.</text>
</comment>
<dbReference type="InterPro" id="IPR039634">
    <property type="entry name" value="Bul1-like"/>
</dbReference>
<keyword evidence="3" id="KW-1185">Reference proteome</keyword>
<sequence length="318" mass="34355">MGGRHRWQTPTGTALDDPTPVMAQVSYTIEAKLVYSKQRDNRRRRRRLQSSSSPAVVANASRGVCVVPAFPESPPIFLHAPPSYSSSPEEEETQYRLRHEKTIGGGGGGFRSRGKAGCLVVQVPQQPGALRGGLVRAKSSSSSSSSSSSPASVMLLLRFDPAAASSASPPPRLEDVKRSLRATTVFRAGVMEGPEYGKLVGGGEQQRRSYSEAVPLPSLRVSGARWRRCEPGWAHEGLLEGGRRPEEEESAVVAPSSRYAGGVYYLMRLQIPVEYPAGKALVPTFRSCLVERSYRLDVAVTLSAFSSVAVRVPVQLCT</sequence>
<feature type="region of interest" description="Disordered" evidence="1">
    <location>
        <begin position="1"/>
        <end position="20"/>
    </location>
</feature>
<feature type="region of interest" description="Disordered" evidence="1">
    <location>
        <begin position="130"/>
        <end position="150"/>
    </location>
</feature>
<reference evidence="2 3" key="1">
    <citation type="journal article" date="2023" name="Plant Dis.">
        <title>First Report of Diplodia intermedia Causing Canker and Dieback Diseases on Apple Trees in Canada.</title>
        <authorList>
            <person name="Ellouze W."/>
            <person name="Ilyukhin E."/>
            <person name="Sulman M."/>
            <person name="Ali S."/>
        </authorList>
    </citation>
    <scope>NUCLEOTIDE SEQUENCE [LARGE SCALE GENOMIC DNA]</scope>
    <source>
        <strain evidence="2 3">M45-28</strain>
    </source>
</reference>
<proteinExistence type="predicted"/>
<organism evidence="2 3">
    <name type="scientific">Diplodia intermedia</name>
    <dbReference type="NCBI Taxonomy" id="856260"/>
    <lineage>
        <taxon>Eukaryota</taxon>
        <taxon>Fungi</taxon>
        <taxon>Dikarya</taxon>
        <taxon>Ascomycota</taxon>
        <taxon>Pezizomycotina</taxon>
        <taxon>Dothideomycetes</taxon>
        <taxon>Dothideomycetes incertae sedis</taxon>
        <taxon>Botryosphaeriales</taxon>
        <taxon>Botryosphaeriaceae</taxon>
        <taxon>Diplodia</taxon>
    </lineage>
</organism>
<evidence type="ECO:0000256" key="1">
    <source>
        <dbReference type="SAM" id="MobiDB-lite"/>
    </source>
</evidence>
<dbReference type="PANTHER" id="PTHR31904:SF1">
    <property type="entry name" value="BYPASS OF STOP CODON PROTEIN 5-RELATED"/>
    <property type="match status" value="1"/>
</dbReference>
<name>A0ABR3TV67_9PEZI</name>
<evidence type="ECO:0000313" key="2">
    <source>
        <dbReference type="EMBL" id="KAL1644970.1"/>
    </source>
</evidence>
<gene>
    <name evidence="2" type="ORF">SLS58_004041</name>
</gene>
<dbReference type="PANTHER" id="PTHR31904">
    <property type="entry name" value="BYPASS OF STOP CODON PROTEIN 5-RELATED"/>
    <property type="match status" value="1"/>
</dbReference>